<dbReference type="RefSeq" id="WP_073143522.1">
    <property type="nucleotide sequence ID" value="NZ_FQUV01000004.1"/>
</dbReference>
<protein>
    <submittedName>
        <fullName evidence="2">Uncharacterized protein</fullName>
    </submittedName>
</protein>
<accession>A0A1M4ZND3</accession>
<dbReference type="AlphaFoldDB" id="A0A1M4ZND3"/>
<organism evidence="2 3">
    <name type="scientific">Litoreibacter ascidiaceicola</name>
    <dbReference type="NCBI Taxonomy" id="1486859"/>
    <lineage>
        <taxon>Bacteria</taxon>
        <taxon>Pseudomonadati</taxon>
        <taxon>Pseudomonadota</taxon>
        <taxon>Alphaproteobacteria</taxon>
        <taxon>Rhodobacterales</taxon>
        <taxon>Roseobacteraceae</taxon>
        <taxon>Litoreibacter</taxon>
    </lineage>
</organism>
<dbReference type="InterPro" id="IPR046674">
    <property type="entry name" value="DUF6544"/>
</dbReference>
<keyword evidence="1" id="KW-0472">Membrane</keyword>
<feature type="transmembrane region" description="Helical" evidence="1">
    <location>
        <begin position="6"/>
        <end position="25"/>
    </location>
</feature>
<keyword evidence="1" id="KW-1133">Transmembrane helix</keyword>
<dbReference type="OrthoDB" id="3671061at2"/>
<dbReference type="Pfam" id="PF20181">
    <property type="entry name" value="DUF6544"/>
    <property type="match status" value="1"/>
</dbReference>
<evidence type="ECO:0000313" key="2">
    <source>
        <dbReference type="EMBL" id="SHF19514.1"/>
    </source>
</evidence>
<keyword evidence="1" id="KW-0812">Transmembrane</keyword>
<dbReference type="STRING" id="1486859.SAMN05444273_104256"/>
<evidence type="ECO:0000256" key="1">
    <source>
        <dbReference type="SAM" id="Phobius"/>
    </source>
</evidence>
<dbReference type="Proteomes" id="UP000184144">
    <property type="component" value="Unassembled WGS sequence"/>
</dbReference>
<keyword evidence="3" id="KW-1185">Reference proteome</keyword>
<sequence>MEYLRIVLDLGVALFAISICGLLVWRQLDYRADRVEMKRLVNLQPTDPIVFSRDLVAGLPEPARRYFCFAISEGTPLLSVAKIEMKGQFGLGTKNSPKYVDICAEQVLAAPHGFVWKMAGRSGLMRISGSDAAGWTRFWIAGFIPVARLGGSPDHMRASFGRYVAEAVFWTPAALLQGEGVVWQEVDENTARVTIRHRGLEQSIDISVGDDGRPHWVAFPRWSDANPEKSYRIQPFGGNLSKFRDFAGFRLPTHIEAGNHFGTDDYFPFYVVDVAEIKFPSALQ</sequence>
<dbReference type="EMBL" id="FQUV01000004">
    <property type="protein sequence ID" value="SHF19514.1"/>
    <property type="molecule type" value="Genomic_DNA"/>
</dbReference>
<gene>
    <name evidence="2" type="ORF">SAMN05444273_104256</name>
</gene>
<proteinExistence type="predicted"/>
<reference evidence="3" key="1">
    <citation type="submission" date="2016-11" db="EMBL/GenBank/DDBJ databases">
        <authorList>
            <person name="Varghese N."/>
            <person name="Submissions S."/>
        </authorList>
    </citation>
    <scope>NUCLEOTIDE SEQUENCE [LARGE SCALE GENOMIC DNA]</scope>
    <source>
        <strain evidence="3">DSM 100566</strain>
    </source>
</reference>
<evidence type="ECO:0000313" key="3">
    <source>
        <dbReference type="Proteomes" id="UP000184144"/>
    </source>
</evidence>
<name>A0A1M4ZND3_9RHOB</name>